<dbReference type="EMBL" id="JAWXVG010000001">
    <property type="protein sequence ID" value="MDX6180628.1"/>
    <property type="molecule type" value="Genomic_DNA"/>
</dbReference>
<name>A0AAJ2VVL8_9FLAO</name>
<dbReference type="RefSeq" id="WP_229975349.1">
    <property type="nucleotide sequence ID" value="NZ_CP087133.1"/>
</dbReference>
<gene>
    <name evidence="1" type="ORF">SGQ18_00580</name>
    <name evidence="2" type="ORF">SGQ44_00580</name>
</gene>
<reference evidence="2 4" key="1">
    <citation type="submission" date="2023-11" db="EMBL/GenBank/DDBJ databases">
        <title>Unpublished Manusciprt.</title>
        <authorList>
            <person name="Saticioglu I.B."/>
            <person name="Ay H."/>
            <person name="Ajmi N."/>
            <person name="Altun S."/>
            <person name="Duman M."/>
        </authorList>
    </citation>
    <scope>NUCLEOTIDE SEQUENCE</scope>
    <source>
        <strain evidence="1 4">Fl-33</strain>
        <strain evidence="2">Fl-77</strain>
    </source>
</reference>
<dbReference type="EMBL" id="JAWXVH010000001">
    <property type="protein sequence ID" value="MDX6184228.1"/>
    <property type="molecule type" value="Genomic_DNA"/>
</dbReference>
<protein>
    <submittedName>
        <fullName evidence="2">Uncharacterized protein</fullName>
    </submittedName>
</protein>
<accession>A0AAJ2VVL8</accession>
<evidence type="ECO:0000313" key="4">
    <source>
        <dbReference type="Proteomes" id="UP001278738"/>
    </source>
</evidence>
<sequence length="115" mass="13700">MMLYIKRMYLSEMAKLINRKDIRTVKRWCKKNHLKVYKDSSGEFAFLNDFDLVFDRLLIDDLKLLYGNNWEEYYHAYNKNELYKILDSPKSTKVQKTGYVPKGKLSSKLFGGSLK</sequence>
<evidence type="ECO:0000313" key="1">
    <source>
        <dbReference type="EMBL" id="MDX6180628.1"/>
    </source>
</evidence>
<evidence type="ECO:0000313" key="3">
    <source>
        <dbReference type="Proteomes" id="UP001270053"/>
    </source>
</evidence>
<organism evidence="2 3">
    <name type="scientific">Flavobacterium flavipigmentatum</name>
    <dbReference type="NCBI Taxonomy" id="2893884"/>
    <lineage>
        <taxon>Bacteria</taxon>
        <taxon>Pseudomonadati</taxon>
        <taxon>Bacteroidota</taxon>
        <taxon>Flavobacteriia</taxon>
        <taxon>Flavobacteriales</taxon>
        <taxon>Flavobacteriaceae</taxon>
        <taxon>Flavobacterium</taxon>
    </lineage>
</organism>
<comment type="caution">
    <text evidence="2">The sequence shown here is derived from an EMBL/GenBank/DDBJ whole genome shotgun (WGS) entry which is preliminary data.</text>
</comment>
<keyword evidence="4" id="KW-1185">Reference proteome</keyword>
<evidence type="ECO:0000313" key="2">
    <source>
        <dbReference type="EMBL" id="MDX6184228.1"/>
    </source>
</evidence>
<proteinExistence type="predicted"/>
<dbReference type="Proteomes" id="UP001278738">
    <property type="component" value="Unassembled WGS sequence"/>
</dbReference>
<dbReference type="AlphaFoldDB" id="A0AAJ2VVL8"/>
<dbReference type="Proteomes" id="UP001270053">
    <property type="component" value="Unassembled WGS sequence"/>
</dbReference>